<feature type="region of interest" description="Disordered" evidence="1">
    <location>
        <begin position="1"/>
        <end position="48"/>
    </location>
</feature>
<gene>
    <name evidence="2" type="ORF">CYCCA115_LOCUS18831</name>
</gene>
<dbReference type="EMBL" id="CAKOGP040002069">
    <property type="protein sequence ID" value="CAJ1960662.1"/>
    <property type="molecule type" value="Genomic_DNA"/>
</dbReference>
<name>A0AAD2G2P6_9STRA</name>
<reference evidence="2" key="1">
    <citation type="submission" date="2023-08" db="EMBL/GenBank/DDBJ databases">
        <authorList>
            <person name="Audoor S."/>
            <person name="Bilcke G."/>
        </authorList>
    </citation>
    <scope>NUCLEOTIDE SEQUENCE</scope>
</reference>
<proteinExistence type="predicted"/>
<dbReference type="Proteomes" id="UP001295423">
    <property type="component" value="Unassembled WGS sequence"/>
</dbReference>
<protein>
    <submittedName>
        <fullName evidence="2">Uncharacterized protein</fullName>
    </submittedName>
</protein>
<feature type="compositionally biased region" description="Basic and acidic residues" evidence="1">
    <location>
        <begin position="1"/>
        <end position="39"/>
    </location>
</feature>
<dbReference type="AlphaFoldDB" id="A0AAD2G2P6"/>
<evidence type="ECO:0000313" key="2">
    <source>
        <dbReference type="EMBL" id="CAJ1960662.1"/>
    </source>
</evidence>
<accession>A0AAD2G2P6</accession>
<comment type="caution">
    <text evidence="2">The sequence shown here is derived from an EMBL/GenBank/DDBJ whole genome shotgun (WGS) entry which is preliminary data.</text>
</comment>
<keyword evidence="3" id="KW-1185">Reference proteome</keyword>
<organism evidence="2 3">
    <name type="scientific">Cylindrotheca closterium</name>
    <dbReference type="NCBI Taxonomy" id="2856"/>
    <lineage>
        <taxon>Eukaryota</taxon>
        <taxon>Sar</taxon>
        <taxon>Stramenopiles</taxon>
        <taxon>Ochrophyta</taxon>
        <taxon>Bacillariophyta</taxon>
        <taxon>Bacillariophyceae</taxon>
        <taxon>Bacillariophycidae</taxon>
        <taxon>Bacillariales</taxon>
        <taxon>Bacillariaceae</taxon>
        <taxon>Cylindrotheca</taxon>
    </lineage>
</organism>
<evidence type="ECO:0000313" key="3">
    <source>
        <dbReference type="Proteomes" id="UP001295423"/>
    </source>
</evidence>
<sequence>MKTDSPPKMRERSPSVDEDLRGAKPVFEHEQKCQEDHTPMKPRRQISGTPSQFRFFSDHEMPYDGPAADHTSVLSGISDPTGFGSLDSSWRSFGFDTSSRLEVLGPLRENVDESYSFNVPPQKLVSSSYMMHHTSREPSTKDMPPQPVCDRDEGTRVENDADTFGSGVKYHDDSPAFPVLLSGEECADPLKAACSIRNDPKLAYMEGAIDCGDNGFFCTVTEQDDWEPRELLDNLNFGYCNRTKAFDGTEFQDDGHCHGSDDDSAYYWVLRDHWFRQYNGRLRCCCNWDSEEVDDDDPLSNGLFTCQSLLWLYTAVGFPNAEQQCTR</sequence>
<evidence type="ECO:0000256" key="1">
    <source>
        <dbReference type="SAM" id="MobiDB-lite"/>
    </source>
</evidence>